<dbReference type="Proteomes" id="UP000178943">
    <property type="component" value="Unassembled WGS sequence"/>
</dbReference>
<protein>
    <submittedName>
        <fullName evidence="1">Uncharacterized protein</fullName>
    </submittedName>
</protein>
<dbReference type="EMBL" id="MFGW01000094">
    <property type="protein sequence ID" value="OGF66334.1"/>
    <property type="molecule type" value="Genomic_DNA"/>
</dbReference>
<organism evidence="1 2">
    <name type="scientific">Candidatus Fischerbacteria bacterium RBG_13_37_8</name>
    <dbReference type="NCBI Taxonomy" id="1817863"/>
    <lineage>
        <taxon>Bacteria</taxon>
        <taxon>Candidatus Fischeribacteriota</taxon>
    </lineage>
</organism>
<name>A0A1F5VSD7_9BACT</name>
<reference evidence="1 2" key="1">
    <citation type="journal article" date="2016" name="Nat. Commun.">
        <title>Thousands of microbial genomes shed light on interconnected biogeochemical processes in an aquifer system.</title>
        <authorList>
            <person name="Anantharaman K."/>
            <person name="Brown C.T."/>
            <person name="Hug L.A."/>
            <person name="Sharon I."/>
            <person name="Castelle C.J."/>
            <person name="Probst A.J."/>
            <person name="Thomas B.C."/>
            <person name="Singh A."/>
            <person name="Wilkins M.J."/>
            <person name="Karaoz U."/>
            <person name="Brodie E.L."/>
            <person name="Williams K.H."/>
            <person name="Hubbard S.S."/>
            <person name="Banfield J.F."/>
        </authorList>
    </citation>
    <scope>NUCLEOTIDE SEQUENCE [LARGE SCALE GENOMIC DNA]</scope>
</reference>
<evidence type="ECO:0000313" key="1">
    <source>
        <dbReference type="EMBL" id="OGF66334.1"/>
    </source>
</evidence>
<dbReference type="AlphaFoldDB" id="A0A1F5VSD7"/>
<evidence type="ECO:0000313" key="2">
    <source>
        <dbReference type="Proteomes" id="UP000178943"/>
    </source>
</evidence>
<accession>A0A1F5VSD7</accession>
<sequence length="66" mass="6979">MIISVPVQTAVSPYRAEGTFVKEVAIQMSVAGLYLPPLLNIASQGDAIGLMEWWNGGIMGSEVDVG</sequence>
<proteinExistence type="predicted"/>
<comment type="caution">
    <text evidence="1">The sequence shown here is derived from an EMBL/GenBank/DDBJ whole genome shotgun (WGS) entry which is preliminary data.</text>
</comment>
<gene>
    <name evidence="1" type="ORF">A2Y62_21475</name>
</gene>